<comment type="subcellular location">
    <subcellularLocation>
        <location evidence="1">Cell membrane</location>
        <topology evidence="1">Multi-pass membrane protein</topology>
    </subcellularLocation>
</comment>
<dbReference type="Proteomes" id="UP000078228">
    <property type="component" value="Unassembled WGS sequence"/>
</dbReference>
<gene>
    <name evidence="7" type="ORF">AO384_0894</name>
</gene>
<dbReference type="GO" id="GO:0005886">
    <property type="term" value="C:plasma membrane"/>
    <property type="evidence" value="ECO:0007669"/>
    <property type="project" value="UniProtKB-SubCell"/>
</dbReference>
<dbReference type="Pfam" id="PF03899">
    <property type="entry name" value="ATP-synt_I"/>
    <property type="match status" value="1"/>
</dbReference>
<accession>A0A198UJG3</accession>
<evidence type="ECO:0000313" key="8">
    <source>
        <dbReference type="Proteomes" id="UP000078228"/>
    </source>
</evidence>
<reference evidence="7 8" key="1">
    <citation type="journal article" date="2016" name="Genome Biol. Evol.">
        <title>Comparative Genomic Analyses of the Moraxella catarrhalis Serosensitive and Seroresistant Lineages Demonstrate Their Independent Evolution.</title>
        <authorList>
            <person name="Earl J.P."/>
            <person name="de Vries S.P."/>
            <person name="Ahmed A."/>
            <person name="Powell E."/>
            <person name="Schultz M.P."/>
            <person name="Hermans P.W."/>
            <person name="Hill D.J."/>
            <person name="Zhou Z."/>
            <person name="Constantinidou C.I."/>
            <person name="Hu F.Z."/>
            <person name="Bootsma H.J."/>
            <person name="Ehrlich G.D."/>
        </authorList>
    </citation>
    <scope>NUCLEOTIDE SEQUENCE [LARGE SCALE GENOMIC DNA]</scope>
    <source>
        <strain evidence="7 8">Z7542</strain>
    </source>
</reference>
<keyword evidence="4 6" id="KW-1133">Transmembrane helix</keyword>
<feature type="transmembrane region" description="Helical" evidence="6">
    <location>
        <begin position="45"/>
        <end position="67"/>
    </location>
</feature>
<feature type="transmembrane region" description="Helical" evidence="6">
    <location>
        <begin position="21"/>
        <end position="39"/>
    </location>
</feature>
<dbReference type="AlphaFoldDB" id="A0A198UJG3"/>
<comment type="caution">
    <text evidence="7">The sequence shown here is derived from an EMBL/GenBank/DDBJ whole genome shotgun (WGS) entry which is preliminary data.</text>
</comment>
<feature type="transmembrane region" description="Helical" evidence="6">
    <location>
        <begin position="108"/>
        <end position="129"/>
    </location>
</feature>
<dbReference type="OrthoDB" id="6649767at2"/>
<name>A0A198UJG3_MORCA</name>
<dbReference type="RefSeq" id="WP_064611801.1">
    <property type="nucleotide sequence ID" value="NZ_LXHB01000133.1"/>
</dbReference>
<evidence type="ECO:0000256" key="6">
    <source>
        <dbReference type="SAM" id="Phobius"/>
    </source>
</evidence>
<dbReference type="PATRIC" id="fig|480.237.peg.1530"/>
<evidence type="ECO:0000256" key="3">
    <source>
        <dbReference type="ARBA" id="ARBA00022692"/>
    </source>
</evidence>
<protein>
    <submittedName>
        <fullName evidence="7">ATP synthase protein</fullName>
    </submittedName>
</protein>
<dbReference type="InterPro" id="IPR005598">
    <property type="entry name" value="ATP_synth_I"/>
</dbReference>
<sequence length="132" mass="14675">MSRPAQRNKKSAIYKAQMRQIWAVLGVMIFGLVLSYVMADADRLIAKGLSIGALIAFIGQSIFTRIAYHTVGAKHSRQIMLNTYLGFVIKWAVTLALFAFVFLKIQPISTASVIIGYIILIISQNLALIKMK</sequence>
<keyword evidence="8" id="KW-1185">Reference proteome</keyword>
<evidence type="ECO:0000256" key="1">
    <source>
        <dbReference type="ARBA" id="ARBA00004651"/>
    </source>
</evidence>
<feature type="transmembrane region" description="Helical" evidence="6">
    <location>
        <begin position="79"/>
        <end position="102"/>
    </location>
</feature>
<evidence type="ECO:0000256" key="2">
    <source>
        <dbReference type="ARBA" id="ARBA00022475"/>
    </source>
</evidence>
<evidence type="ECO:0000256" key="5">
    <source>
        <dbReference type="ARBA" id="ARBA00023136"/>
    </source>
</evidence>
<organism evidence="7 8">
    <name type="scientific">Moraxella catarrhalis</name>
    <name type="common">Branhamella catarrhalis</name>
    <dbReference type="NCBI Taxonomy" id="480"/>
    <lineage>
        <taxon>Bacteria</taxon>
        <taxon>Pseudomonadati</taxon>
        <taxon>Pseudomonadota</taxon>
        <taxon>Gammaproteobacteria</taxon>
        <taxon>Moraxellales</taxon>
        <taxon>Moraxellaceae</taxon>
        <taxon>Moraxella</taxon>
    </lineage>
</organism>
<keyword evidence="2" id="KW-1003">Cell membrane</keyword>
<dbReference type="EMBL" id="LXHC01000017">
    <property type="protein sequence ID" value="OAU96536.1"/>
    <property type="molecule type" value="Genomic_DNA"/>
</dbReference>
<evidence type="ECO:0000313" key="7">
    <source>
        <dbReference type="EMBL" id="OAU96536.1"/>
    </source>
</evidence>
<evidence type="ECO:0000256" key="4">
    <source>
        <dbReference type="ARBA" id="ARBA00022989"/>
    </source>
</evidence>
<keyword evidence="5 6" id="KW-0472">Membrane</keyword>
<keyword evidence="3 6" id="KW-0812">Transmembrane</keyword>
<proteinExistence type="predicted"/>